<dbReference type="Proteomes" id="UP000070096">
    <property type="component" value="Unassembled WGS sequence"/>
</dbReference>
<gene>
    <name evidence="10" type="primary">ppc</name>
    <name evidence="13" type="ORF">SGODD07_00894</name>
</gene>
<evidence type="ECO:0000256" key="5">
    <source>
        <dbReference type="ARBA" id="ARBA00022419"/>
    </source>
</evidence>
<name>A0A139N7B6_STRGN</name>
<organism evidence="13 14">
    <name type="scientific">Streptococcus gordonii</name>
    <dbReference type="NCBI Taxonomy" id="1302"/>
    <lineage>
        <taxon>Bacteria</taxon>
        <taxon>Bacillati</taxon>
        <taxon>Bacillota</taxon>
        <taxon>Bacilli</taxon>
        <taxon>Lactobacillales</taxon>
        <taxon>Streptococcaceae</taxon>
        <taxon>Streptococcus</taxon>
    </lineage>
</organism>
<protein>
    <recommendedName>
        <fullName evidence="5 10">Phosphoenolpyruvate carboxylase</fullName>
        <shortName evidence="10">PEPC</shortName>
        <shortName evidence="10">PEPCase</shortName>
        <ecNumber evidence="4 10">4.1.1.31</ecNumber>
    </recommendedName>
</protein>
<dbReference type="GO" id="GO:0015977">
    <property type="term" value="P:carbon fixation"/>
    <property type="evidence" value="ECO:0007669"/>
    <property type="project" value="UniProtKB-UniRule"/>
</dbReference>
<dbReference type="PRINTS" id="PR00150">
    <property type="entry name" value="PEPCARBXLASE"/>
</dbReference>
<sequence length="948" mass="108909">MSFNKLESFSNKDVIREEVSILTDLLTDVTRKILSPETFEKIAMMEDLAVHSKYQELKEIVEELTTEEMVYISRYFSILPLLINISEDVDLAYEINHQNNIDQDYLGKLSTTIDLISTRENAKEILENLNVVPVLTAHPTQVQRKTMLDLTNHIHTLLRQHRDVKAGLVNEKKWLGNLRRYIELMMQTDMIRDKKLKVTNEITNVMEYYNSSFLQAITNFMVEYRRLAEERGIKLDNPKPITMGMWIGGDRDGNPFVTAETLKLSATLQSEVILNYYIDKVYTLYRTFSLSTNLSEISQSVAEMAALSTDKSVYRENEPYRRAFHYIQSKLIQTLLYLKEGNFSNEGQRLTDRAEKTLSAKTTPSVSNKGREIIPNYIQSRISETLTELKKEETPSYKTAKEFKEDLQVIYDSLIEHHGEALVTGDLTELLQAVDVFGFFLASIDMRQDSSVHEACVSELLASANIVKDYSSLSEEEKCRVLLKQLLEDPRILSATHEPKSELLQKELEIFKTARQLKDALGEEVIKQNIISHSTSVSDLLELAIMLKEVGLIDENGTRVQIVPLFETIEDLDNSCETMEKYLSLPIAQKWIASKNNYQEIMLGYSDSNKDGGYLSSCWTLYKAQQQLTAIGDKFGVKITFFHGRGGTVGRGGGPTYEAITSQPLRSINDRIRLTEQGEVIGNKYGNKDAAYYNLEMLVSAAINRMVTHKKSDAHTSNKYERIMDQVVERSYQIYRDLVFGDERFYDYFFESSPIKAISSFNIGSRPAARKTITEIGGLRAIPWVFSWSQSRVMFPGWYGVGSSFKEFIDQDPENNLAFLQLMYKRWPFFKSLLSNVDMVLSKSNMNIAFEYAQLCEDQNVRDIFNIILDEWQLTKNVILEIEGHDELLAENTYLRDSLDYRMPYFNVLNYIQLELIKRQRNGQLTPDQEKLIHITINGIATGLRNSG</sequence>
<dbReference type="GO" id="GO:0000287">
    <property type="term" value="F:magnesium ion binding"/>
    <property type="evidence" value="ECO:0007669"/>
    <property type="project" value="UniProtKB-UniRule"/>
</dbReference>
<dbReference type="InterPro" id="IPR018129">
    <property type="entry name" value="PEP_COase_Lys_AS"/>
</dbReference>
<evidence type="ECO:0000256" key="11">
    <source>
        <dbReference type="PROSITE-ProRule" id="PRU10111"/>
    </source>
</evidence>
<dbReference type="EMBL" id="LQRC01000135">
    <property type="protein sequence ID" value="KXT71955.1"/>
    <property type="molecule type" value="Genomic_DNA"/>
</dbReference>
<evidence type="ECO:0000313" key="14">
    <source>
        <dbReference type="Proteomes" id="UP000070096"/>
    </source>
</evidence>
<feature type="active site" evidence="10 12">
    <location>
        <position position="610"/>
    </location>
</feature>
<dbReference type="Pfam" id="PF00311">
    <property type="entry name" value="PEPcase"/>
    <property type="match status" value="1"/>
</dbReference>
<dbReference type="InterPro" id="IPR022805">
    <property type="entry name" value="PEP_COase_bac/pln-type"/>
</dbReference>
<dbReference type="PROSITE" id="PS00393">
    <property type="entry name" value="PEPCASE_2"/>
    <property type="match status" value="1"/>
</dbReference>
<proteinExistence type="inferred from homology"/>
<dbReference type="EC" id="4.1.1.31" evidence="4 10"/>
<evidence type="ECO:0000256" key="6">
    <source>
        <dbReference type="ARBA" id="ARBA00022842"/>
    </source>
</evidence>
<comment type="catalytic activity">
    <reaction evidence="9 10">
        <text>oxaloacetate + phosphate = phosphoenolpyruvate + hydrogencarbonate</text>
        <dbReference type="Rhea" id="RHEA:28370"/>
        <dbReference type="ChEBI" id="CHEBI:16452"/>
        <dbReference type="ChEBI" id="CHEBI:17544"/>
        <dbReference type="ChEBI" id="CHEBI:43474"/>
        <dbReference type="ChEBI" id="CHEBI:58702"/>
        <dbReference type="EC" id="4.1.1.31"/>
    </reaction>
</comment>
<dbReference type="InterPro" id="IPR021135">
    <property type="entry name" value="PEP_COase"/>
</dbReference>
<dbReference type="InterPro" id="IPR033129">
    <property type="entry name" value="PEPCASE_His_AS"/>
</dbReference>
<evidence type="ECO:0000256" key="3">
    <source>
        <dbReference type="ARBA" id="ARBA00008346"/>
    </source>
</evidence>
<dbReference type="PROSITE" id="PS00781">
    <property type="entry name" value="PEPCASE_1"/>
    <property type="match status" value="1"/>
</dbReference>
<keyword evidence="7 10" id="KW-0456">Lyase</keyword>
<dbReference type="PANTHER" id="PTHR30523:SF6">
    <property type="entry name" value="PHOSPHOENOLPYRUVATE CARBOXYLASE"/>
    <property type="match status" value="1"/>
</dbReference>
<comment type="caution">
    <text evidence="13">The sequence shown here is derived from an EMBL/GenBank/DDBJ whole genome shotgun (WGS) entry which is preliminary data.</text>
</comment>
<evidence type="ECO:0000256" key="10">
    <source>
        <dbReference type="HAMAP-Rule" id="MF_00595"/>
    </source>
</evidence>
<dbReference type="GO" id="GO:0006099">
    <property type="term" value="P:tricarboxylic acid cycle"/>
    <property type="evidence" value="ECO:0007669"/>
    <property type="project" value="InterPro"/>
</dbReference>
<comment type="similarity">
    <text evidence="3 10">Belongs to the PEPCase type 1 family.</text>
</comment>
<comment type="cofactor">
    <cofactor evidence="1 10">
        <name>Mg(2+)</name>
        <dbReference type="ChEBI" id="CHEBI:18420"/>
    </cofactor>
</comment>
<evidence type="ECO:0000256" key="12">
    <source>
        <dbReference type="PROSITE-ProRule" id="PRU10112"/>
    </source>
</evidence>
<feature type="active site" evidence="10 11">
    <location>
        <position position="138"/>
    </location>
</feature>
<dbReference type="HAMAP" id="MF_00595">
    <property type="entry name" value="PEPcase_type1"/>
    <property type="match status" value="1"/>
</dbReference>
<dbReference type="PATRIC" id="fig|1302.21.peg.1003"/>
<dbReference type="AlphaFoldDB" id="A0A139N7B6"/>
<evidence type="ECO:0000256" key="9">
    <source>
        <dbReference type="ARBA" id="ARBA00048995"/>
    </source>
</evidence>
<evidence type="ECO:0000256" key="1">
    <source>
        <dbReference type="ARBA" id="ARBA00001946"/>
    </source>
</evidence>
<dbReference type="GO" id="GO:0006107">
    <property type="term" value="P:oxaloacetate metabolic process"/>
    <property type="evidence" value="ECO:0007669"/>
    <property type="project" value="UniProtKB-UniRule"/>
</dbReference>
<evidence type="ECO:0000256" key="8">
    <source>
        <dbReference type="ARBA" id="ARBA00023300"/>
    </source>
</evidence>
<accession>A0A139N7B6</accession>
<dbReference type="GO" id="GO:0005829">
    <property type="term" value="C:cytosol"/>
    <property type="evidence" value="ECO:0007669"/>
    <property type="project" value="TreeGrafter"/>
</dbReference>
<dbReference type="NCBIfam" id="NF000584">
    <property type="entry name" value="PRK00009.1"/>
    <property type="match status" value="1"/>
</dbReference>
<dbReference type="Gene3D" id="1.20.1440.90">
    <property type="entry name" value="Phosphoenolpyruvate/pyruvate domain"/>
    <property type="match status" value="1"/>
</dbReference>
<evidence type="ECO:0000256" key="2">
    <source>
        <dbReference type="ARBA" id="ARBA00003670"/>
    </source>
</evidence>
<keyword evidence="13" id="KW-0670">Pyruvate</keyword>
<comment type="function">
    <text evidence="2 10">Forms oxaloacetate, a four-carbon dicarboxylic acid source for the tricarboxylic acid cycle.</text>
</comment>
<dbReference type="InterPro" id="IPR015813">
    <property type="entry name" value="Pyrv/PenolPyrv_kinase-like_dom"/>
</dbReference>
<keyword evidence="8 10" id="KW-0120">Carbon dioxide fixation</keyword>
<dbReference type="PANTHER" id="PTHR30523">
    <property type="entry name" value="PHOSPHOENOLPYRUVATE CARBOXYLASE"/>
    <property type="match status" value="1"/>
</dbReference>
<keyword evidence="6 10" id="KW-0460">Magnesium</keyword>
<evidence type="ECO:0000313" key="13">
    <source>
        <dbReference type="EMBL" id="KXT71955.1"/>
    </source>
</evidence>
<comment type="subunit">
    <text evidence="10">Homotetramer.</text>
</comment>
<dbReference type="SUPFAM" id="SSF51621">
    <property type="entry name" value="Phosphoenolpyruvate/pyruvate domain"/>
    <property type="match status" value="1"/>
</dbReference>
<dbReference type="GO" id="GO:0008964">
    <property type="term" value="F:phosphoenolpyruvate carboxylase activity"/>
    <property type="evidence" value="ECO:0007669"/>
    <property type="project" value="UniProtKB-UniRule"/>
</dbReference>
<evidence type="ECO:0000256" key="4">
    <source>
        <dbReference type="ARBA" id="ARBA00012305"/>
    </source>
</evidence>
<evidence type="ECO:0000256" key="7">
    <source>
        <dbReference type="ARBA" id="ARBA00023239"/>
    </source>
</evidence>
<reference evidence="13 14" key="1">
    <citation type="submission" date="2016-01" db="EMBL/GenBank/DDBJ databases">
        <title>Highly variable Streptococcus oralis are common among viridans streptococci isolated from primates.</title>
        <authorList>
            <person name="Denapaite D."/>
            <person name="Rieger M."/>
            <person name="Koendgen S."/>
            <person name="Brueckner R."/>
            <person name="Ochigava I."/>
            <person name="Kappeler P."/>
            <person name="Maetz-Rensing K."/>
            <person name="Leendertz F."/>
            <person name="Hakenbeck R."/>
        </authorList>
    </citation>
    <scope>NUCLEOTIDE SEQUENCE [LARGE SCALE GENOMIC DNA]</scope>
    <source>
        <strain evidence="13 14">DD07</strain>
    </source>
</reference>